<proteinExistence type="predicted"/>
<dbReference type="EMBL" id="JACHEM010000004">
    <property type="protein sequence ID" value="MBB6435627.1"/>
    <property type="molecule type" value="Genomic_DNA"/>
</dbReference>
<sequence length="73" mass="7740">MTTAQPAIPAAEETIRALREALASAGLNLPSLTLDPASCARDVPAPLIDLGRCDVETAGRLAEMVATFVRHRR</sequence>
<accession>A0A7X0LP67</accession>
<gene>
    <name evidence="1" type="ORF">HNQ79_002084</name>
</gene>
<evidence type="ECO:0000313" key="2">
    <source>
        <dbReference type="Proteomes" id="UP000540423"/>
    </source>
</evidence>
<dbReference type="Proteomes" id="UP000540423">
    <property type="component" value="Unassembled WGS sequence"/>
</dbReference>
<reference evidence="1 2" key="1">
    <citation type="submission" date="2020-08" db="EMBL/GenBank/DDBJ databases">
        <title>Genomic Encyclopedia of Type Strains, Phase IV (KMG-IV): sequencing the most valuable type-strain genomes for metagenomic binning, comparative biology and taxonomic classification.</title>
        <authorList>
            <person name="Goeker M."/>
        </authorList>
    </citation>
    <scope>NUCLEOTIDE SEQUENCE [LARGE SCALE GENOMIC DNA]</scope>
    <source>
        <strain evidence="1 2">DSM 40141</strain>
    </source>
</reference>
<organism evidence="1 2">
    <name type="scientific">Streptomyces candidus</name>
    <dbReference type="NCBI Taxonomy" id="67283"/>
    <lineage>
        <taxon>Bacteria</taxon>
        <taxon>Bacillati</taxon>
        <taxon>Actinomycetota</taxon>
        <taxon>Actinomycetes</taxon>
        <taxon>Kitasatosporales</taxon>
        <taxon>Streptomycetaceae</taxon>
        <taxon>Streptomyces</taxon>
    </lineage>
</organism>
<dbReference type="RefSeq" id="WP_185029307.1">
    <property type="nucleotide sequence ID" value="NZ_BNBN01000007.1"/>
</dbReference>
<comment type="caution">
    <text evidence="1">The sequence shown here is derived from an EMBL/GenBank/DDBJ whole genome shotgun (WGS) entry which is preliminary data.</text>
</comment>
<evidence type="ECO:0000313" key="1">
    <source>
        <dbReference type="EMBL" id="MBB6435627.1"/>
    </source>
</evidence>
<name>A0A7X0LP67_9ACTN</name>
<dbReference type="AlphaFoldDB" id="A0A7X0LP67"/>
<keyword evidence="2" id="KW-1185">Reference proteome</keyword>
<protein>
    <submittedName>
        <fullName evidence="1">Uncharacterized protein</fullName>
    </submittedName>
</protein>